<dbReference type="RefSeq" id="WP_148649033.1">
    <property type="nucleotide sequence ID" value="NZ_CP011131.1"/>
</dbReference>
<evidence type="ECO:0000313" key="2">
    <source>
        <dbReference type="EMBL" id="UNP28805.1"/>
    </source>
</evidence>
<sequence>MVSSTSSFDAGAVAPDLLGPDPSQRPHSAVSTADSESSFGTGLARPVPDQPWPKLMLKVLISTFLLVLGWEIAMRHLGLQAGDLDDDRDYWVEQRRRLDKLPADSVVIIGDSRVLFGTELSKWEELTGRKPLQLALPATSAQPFLHDLASDERFAGLVVIGISESSYFSDELGRRVTVLKYIDHQTPSQKSGHLLYKAASRDLAFLDSNYTLFKLLERADWPQREGVAPLSVWKIAESYDDRQMYLWNRIETDPRLNEHARYVWGQYWIGDPIEKDLVDRVIAKTKPDIDRIRARGGEVVWLRTPSAGHLLDVERVRFPRAVGWDRLMRETNSFGIHFEDYTQMHNLDIPEWSHLSQSGAQVYTDAYVKVLMERVEWLKVHSKRWQEEGRRKPGDG</sequence>
<evidence type="ECO:0008006" key="4">
    <source>
        <dbReference type="Google" id="ProtNLM"/>
    </source>
</evidence>
<reference evidence="2 3" key="1">
    <citation type="submission" date="2022-03" db="EMBL/GenBank/DDBJ databases">
        <title>Complete genome sequence of Lysobacter capsici VKM B-2533 and Lysobacter gummosus 10.1.1, promising sources of lytic agents.</title>
        <authorList>
            <person name="Tarlachkov S.V."/>
            <person name="Kudryakova I.V."/>
            <person name="Afoshin A.S."/>
            <person name="Leontyevskaya E.A."/>
            <person name="Leontyevskaya N.V."/>
        </authorList>
    </citation>
    <scope>NUCLEOTIDE SEQUENCE [LARGE SCALE GENOMIC DNA]</scope>
    <source>
        <strain evidence="2 3">10.1.1</strain>
    </source>
</reference>
<evidence type="ECO:0000313" key="3">
    <source>
        <dbReference type="Proteomes" id="UP000829194"/>
    </source>
</evidence>
<name>A0ABY3XDI0_9GAMM</name>
<gene>
    <name evidence="2" type="ORF">MOV92_20350</name>
</gene>
<dbReference type="Proteomes" id="UP000829194">
    <property type="component" value="Chromosome"/>
</dbReference>
<accession>A0ABY3XDI0</accession>
<protein>
    <recommendedName>
        <fullName evidence="4">SGNH/GDSL hydrolase family protein</fullName>
    </recommendedName>
</protein>
<keyword evidence="3" id="KW-1185">Reference proteome</keyword>
<evidence type="ECO:0000256" key="1">
    <source>
        <dbReference type="SAM" id="MobiDB-lite"/>
    </source>
</evidence>
<dbReference type="EMBL" id="CP093547">
    <property type="protein sequence ID" value="UNP28805.1"/>
    <property type="molecule type" value="Genomic_DNA"/>
</dbReference>
<feature type="region of interest" description="Disordered" evidence="1">
    <location>
        <begin position="1"/>
        <end position="44"/>
    </location>
</feature>
<feature type="compositionally biased region" description="Polar residues" evidence="1">
    <location>
        <begin position="25"/>
        <end position="40"/>
    </location>
</feature>
<organism evidence="2 3">
    <name type="scientific">Lysobacter gummosus</name>
    <dbReference type="NCBI Taxonomy" id="262324"/>
    <lineage>
        <taxon>Bacteria</taxon>
        <taxon>Pseudomonadati</taxon>
        <taxon>Pseudomonadota</taxon>
        <taxon>Gammaproteobacteria</taxon>
        <taxon>Lysobacterales</taxon>
        <taxon>Lysobacteraceae</taxon>
        <taxon>Lysobacter</taxon>
    </lineage>
</organism>
<proteinExistence type="predicted"/>